<protein>
    <recommendedName>
        <fullName evidence="6">Lysozyme inhibitor LprI N-terminal domain-containing protein</fullName>
    </recommendedName>
</protein>
<dbReference type="EMBL" id="UGOY01000001">
    <property type="protein sequence ID" value="STY21750.1"/>
    <property type="molecule type" value="Genomic_DNA"/>
</dbReference>
<dbReference type="EMBL" id="LNYZ01000043">
    <property type="protein sequence ID" value="KTD69937.1"/>
    <property type="molecule type" value="Genomic_DNA"/>
</dbReference>
<dbReference type="AlphaFoldDB" id="A0A378L5U9"/>
<proteinExistence type="predicted"/>
<name>A0A378L5U9_9GAMM</name>
<dbReference type="Proteomes" id="UP000054820">
    <property type="component" value="Unassembled WGS sequence"/>
</dbReference>
<reference evidence="2 4" key="1">
    <citation type="submission" date="2015-11" db="EMBL/GenBank/DDBJ databases">
        <title>Genomic analysis of 38 Legionella species identifies large and diverse effector repertoires.</title>
        <authorList>
            <person name="Burstein D."/>
            <person name="Amaro F."/>
            <person name="Zusman T."/>
            <person name="Lifshitz Z."/>
            <person name="Cohen O."/>
            <person name="Gilbert J.A."/>
            <person name="Pupko T."/>
            <person name="Shuman H.A."/>
            <person name="Segal G."/>
        </authorList>
    </citation>
    <scope>NUCLEOTIDE SEQUENCE [LARGE SCALE GENOMIC DNA]</scope>
    <source>
        <strain evidence="2 4">SC-18-C9</strain>
    </source>
</reference>
<evidence type="ECO:0000313" key="4">
    <source>
        <dbReference type="Proteomes" id="UP000054820"/>
    </source>
</evidence>
<evidence type="ECO:0008006" key="6">
    <source>
        <dbReference type="Google" id="ProtNLM"/>
    </source>
</evidence>
<evidence type="ECO:0000256" key="1">
    <source>
        <dbReference type="SAM" id="SignalP"/>
    </source>
</evidence>
<dbReference type="Proteomes" id="UP000255110">
    <property type="component" value="Unassembled WGS sequence"/>
</dbReference>
<keyword evidence="1" id="KW-0732">Signal</keyword>
<evidence type="ECO:0000313" key="5">
    <source>
        <dbReference type="Proteomes" id="UP000255110"/>
    </source>
</evidence>
<feature type="chain" id="PRO_5016928460" description="Lysozyme inhibitor LprI N-terminal domain-containing protein" evidence="1">
    <location>
        <begin position="21"/>
        <end position="121"/>
    </location>
</feature>
<reference evidence="3 5" key="2">
    <citation type="submission" date="2018-06" db="EMBL/GenBank/DDBJ databases">
        <authorList>
            <consortium name="Pathogen Informatics"/>
            <person name="Doyle S."/>
        </authorList>
    </citation>
    <scope>NUCLEOTIDE SEQUENCE [LARGE SCALE GENOMIC DNA]</scope>
    <source>
        <strain evidence="3 5">NCTC11991</strain>
    </source>
</reference>
<sequence length="121" mass="13812">MLKKLLISVPFLLCSLSAYSMMPEEQKAYLANQCHELSQKIEELNVDQTNNCSSLIQESARLVERSGQFILKEYWFNARTDLHRSYRLLGDANQTNCKTAPAILAARKGIDDILEQIYGLE</sequence>
<dbReference type="STRING" id="460.Lstg_3378"/>
<dbReference type="OrthoDB" id="5651052at2"/>
<evidence type="ECO:0000313" key="3">
    <source>
        <dbReference type="EMBL" id="STY21750.1"/>
    </source>
</evidence>
<dbReference type="RefSeq" id="WP_058478807.1">
    <property type="nucleotide sequence ID" value="NZ_CAAAIO010000034.1"/>
</dbReference>
<feature type="signal peptide" evidence="1">
    <location>
        <begin position="1"/>
        <end position="20"/>
    </location>
</feature>
<evidence type="ECO:0000313" key="2">
    <source>
        <dbReference type="EMBL" id="KTD69937.1"/>
    </source>
</evidence>
<organism evidence="3 5">
    <name type="scientific">Legionella steigerwaltii</name>
    <dbReference type="NCBI Taxonomy" id="460"/>
    <lineage>
        <taxon>Bacteria</taxon>
        <taxon>Pseudomonadati</taxon>
        <taxon>Pseudomonadota</taxon>
        <taxon>Gammaproteobacteria</taxon>
        <taxon>Legionellales</taxon>
        <taxon>Legionellaceae</taxon>
        <taxon>Legionella</taxon>
    </lineage>
</organism>
<gene>
    <name evidence="2" type="ORF">Lstg_3378</name>
    <name evidence="3" type="ORF">NCTC11991_00319</name>
</gene>
<accession>A0A378L5U9</accession>
<keyword evidence="4" id="KW-1185">Reference proteome</keyword>